<proteinExistence type="predicted"/>
<dbReference type="Proteomes" id="UP000030380">
    <property type="component" value="Unassembled WGS sequence"/>
</dbReference>
<name>A0A0A3ASD1_9PAST</name>
<organism evidence="2 3">
    <name type="scientific">Chelonobacter oris</name>
    <dbReference type="NCBI Taxonomy" id="505317"/>
    <lineage>
        <taxon>Bacteria</taxon>
        <taxon>Pseudomonadati</taxon>
        <taxon>Pseudomonadota</taxon>
        <taxon>Gammaproteobacteria</taxon>
        <taxon>Pasteurellales</taxon>
        <taxon>Pasteurellaceae</taxon>
        <taxon>Chelonobacter</taxon>
    </lineage>
</organism>
<feature type="domain" description="Schlafen group 3-like DNA/RNA helicase" evidence="1">
    <location>
        <begin position="12"/>
        <end position="155"/>
    </location>
</feature>
<dbReference type="EMBL" id="JSUM01000013">
    <property type="protein sequence ID" value="KGQ70000.1"/>
    <property type="molecule type" value="Genomic_DNA"/>
</dbReference>
<comment type="caution">
    <text evidence="2">The sequence shown here is derived from an EMBL/GenBank/DDBJ whole genome shotgun (WGS) entry which is preliminary data.</text>
</comment>
<gene>
    <name evidence="2" type="ORF">OA57_07965</name>
</gene>
<evidence type="ECO:0000259" key="1">
    <source>
        <dbReference type="Pfam" id="PF09848"/>
    </source>
</evidence>
<dbReference type="Pfam" id="PF09848">
    <property type="entry name" value="SLFN-g3_helicase"/>
    <property type="match status" value="1"/>
</dbReference>
<sequence>MIRQKAIFDLIKDSYPILLTRNLNTAKNWLKQKAKGTERIGIVASSGGRRLRSEGIDVKNEISPANWFLNDQNDVRASYYLEEIATEFDIQGLEIDFTCVAWDINLYHNNSQWHYQNFKGTKWQNINQQSAKDYLLNSYRVLLTRARQGMIIYIPEVDGTDVTRPKNLYDSTFEYLKKCGLSVI</sequence>
<reference evidence="2 3" key="1">
    <citation type="submission" date="2014-11" db="EMBL/GenBank/DDBJ databases">
        <title>Draft genome sequence of Chelonobacter oris 1662T, associated with respiratory disease in Hermann's Tortoises.</title>
        <authorList>
            <person name="Kudirkiene E."/>
            <person name="Hansen M.J."/>
            <person name="Bojesen A.M."/>
        </authorList>
    </citation>
    <scope>NUCLEOTIDE SEQUENCE [LARGE SCALE GENOMIC DNA]</scope>
    <source>
        <strain evidence="2 3">1662</strain>
    </source>
</reference>
<dbReference type="InterPro" id="IPR018647">
    <property type="entry name" value="SLFN_3-like_DNA/RNA_helicase"/>
</dbReference>
<evidence type="ECO:0000313" key="3">
    <source>
        <dbReference type="Proteomes" id="UP000030380"/>
    </source>
</evidence>
<evidence type="ECO:0000313" key="2">
    <source>
        <dbReference type="EMBL" id="KGQ70000.1"/>
    </source>
</evidence>
<protein>
    <recommendedName>
        <fullName evidence="1">Schlafen group 3-like DNA/RNA helicase domain-containing protein</fullName>
    </recommendedName>
</protein>
<dbReference type="AlphaFoldDB" id="A0A0A3ASD1"/>
<keyword evidence="3" id="KW-1185">Reference proteome</keyword>
<accession>A0A0A3ASD1</accession>